<dbReference type="SUPFAM" id="SSF52172">
    <property type="entry name" value="CheY-like"/>
    <property type="match status" value="1"/>
</dbReference>
<dbReference type="Pfam" id="PF00072">
    <property type="entry name" value="Response_reg"/>
    <property type="match status" value="1"/>
</dbReference>
<name>A0A0F9VBE8_9ZZZZ</name>
<feature type="domain" description="Response regulatory" evidence="2">
    <location>
        <begin position="4"/>
        <end position="120"/>
    </location>
</feature>
<comment type="caution">
    <text evidence="3">The sequence shown here is derived from an EMBL/GenBank/DDBJ whole genome shotgun (WGS) entry which is preliminary data.</text>
</comment>
<dbReference type="InterPro" id="IPR011006">
    <property type="entry name" value="CheY-like_superfamily"/>
</dbReference>
<dbReference type="InterPro" id="IPR050595">
    <property type="entry name" value="Bact_response_regulator"/>
</dbReference>
<evidence type="ECO:0000259" key="2">
    <source>
        <dbReference type="PROSITE" id="PS50110"/>
    </source>
</evidence>
<dbReference type="GO" id="GO:0000160">
    <property type="term" value="P:phosphorelay signal transduction system"/>
    <property type="evidence" value="ECO:0007669"/>
    <property type="project" value="InterPro"/>
</dbReference>
<gene>
    <name evidence="3" type="ORF">LCGC14_0160600</name>
</gene>
<dbReference type="SMART" id="SM00448">
    <property type="entry name" value="REC"/>
    <property type="match status" value="1"/>
</dbReference>
<protein>
    <recommendedName>
        <fullName evidence="2">Response regulatory domain-containing protein</fullName>
    </recommendedName>
</protein>
<dbReference type="PROSITE" id="PS50110">
    <property type="entry name" value="RESPONSE_REGULATORY"/>
    <property type="match status" value="1"/>
</dbReference>
<organism evidence="3">
    <name type="scientific">marine sediment metagenome</name>
    <dbReference type="NCBI Taxonomy" id="412755"/>
    <lineage>
        <taxon>unclassified sequences</taxon>
        <taxon>metagenomes</taxon>
        <taxon>ecological metagenomes</taxon>
    </lineage>
</organism>
<keyword evidence="1" id="KW-0597">Phosphoprotein</keyword>
<dbReference type="PANTHER" id="PTHR44591">
    <property type="entry name" value="STRESS RESPONSE REGULATOR PROTEIN 1"/>
    <property type="match status" value="1"/>
</dbReference>
<dbReference type="InterPro" id="IPR001789">
    <property type="entry name" value="Sig_transdc_resp-reg_receiver"/>
</dbReference>
<reference evidence="3" key="1">
    <citation type="journal article" date="2015" name="Nature">
        <title>Complex archaea that bridge the gap between prokaryotes and eukaryotes.</title>
        <authorList>
            <person name="Spang A."/>
            <person name="Saw J.H."/>
            <person name="Jorgensen S.L."/>
            <person name="Zaremba-Niedzwiedzka K."/>
            <person name="Martijn J."/>
            <person name="Lind A.E."/>
            <person name="van Eijk R."/>
            <person name="Schleper C."/>
            <person name="Guy L."/>
            <person name="Ettema T.J."/>
        </authorList>
    </citation>
    <scope>NUCLEOTIDE SEQUENCE</scope>
</reference>
<dbReference type="EMBL" id="LAZR01000060">
    <property type="protein sequence ID" value="KKN97102.1"/>
    <property type="molecule type" value="Genomic_DNA"/>
</dbReference>
<dbReference type="Gene3D" id="3.40.50.2300">
    <property type="match status" value="1"/>
</dbReference>
<accession>A0A0F9VBE8</accession>
<evidence type="ECO:0000256" key="1">
    <source>
        <dbReference type="ARBA" id="ARBA00022553"/>
    </source>
</evidence>
<evidence type="ECO:0000313" key="3">
    <source>
        <dbReference type="EMBL" id="KKN97102.1"/>
    </source>
</evidence>
<dbReference type="AlphaFoldDB" id="A0A0F9VBE8"/>
<dbReference type="PANTHER" id="PTHR44591:SF3">
    <property type="entry name" value="RESPONSE REGULATORY DOMAIN-CONTAINING PROTEIN"/>
    <property type="match status" value="1"/>
</dbReference>
<proteinExistence type="predicted"/>
<sequence>MAKKILLIEDEQLMIELLEKRLIREGYEVAVARDGVEGLKKIKEVKPDLVLLDIIMPKMGGFEVMETMSEDEELKKIPIIVISNSGQPVELDRAKRLGAKDWLIKTEFDPQEVIDKVIKQIGK</sequence>